<dbReference type="Proteomes" id="UP000324222">
    <property type="component" value="Unassembled WGS sequence"/>
</dbReference>
<organism evidence="1 2">
    <name type="scientific">Portunus trituberculatus</name>
    <name type="common">Swimming crab</name>
    <name type="synonym">Neptunus trituberculatus</name>
    <dbReference type="NCBI Taxonomy" id="210409"/>
    <lineage>
        <taxon>Eukaryota</taxon>
        <taxon>Metazoa</taxon>
        <taxon>Ecdysozoa</taxon>
        <taxon>Arthropoda</taxon>
        <taxon>Crustacea</taxon>
        <taxon>Multicrustacea</taxon>
        <taxon>Malacostraca</taxon>
        <taxon>Eumalacostraca</taxon>
        <taxon>Eucarida</taxon>
        <taxon>Decapoda</taxon>
        <taxon>Pleocyemata</taxon>
        <taxon>Brachyura</taxon>
        <taxon>Eubrachyura</taxon>
        <taxon>Portunoidea</taxon>
        <taxon>Portunidae</taxon>
        <taxon>Portuninae</taxon>
        <taxon>Portunus</taxon>
    </lineage>
</organism>
<proteinExistence type="predicted"/>
<gene>
    <name evidence="1" type="ORF">E2C01_056657</name>
</gene>
<accession>A0A5B7GQX6</accession>
<name>A0A5B7GQX6_PORTR</name>
<sequence>MKHRMSHLYRPSGGAFTMTVPVARETLKIDGTDMNTFWKGGTKEGGMSLHGFKHAVSRAGETLQHPRLCNIFSRHEHPLTVLLQIFLRNRADLFGQVPRDMDETPTPISVLRHKATWRWNLADF</sequence>
<keyword evidence="2" id="KW-1185">Reference proteome</keyword>
<dbReference type="EMBL" id="VSRR010019821">
    <property type="protein sequence ID" value="MPC62571.1"/>
    <property type="molecule type" value="Genomic_DNA"/>
</dbReference>
<comment type="caution">
    <text evidence="1">The sequence shown here is derived from an EMBL/GenBank/DDBJ whole genome shotgun (WGS) entry which is preliminary data.</text>
</comment>
<reference evidence="1 2" key="1">
    <citation type="submission" date="2019-05" db="EMBL/GenBank/DDBJ databases">
        <title>Another draft genome of Portunus trituberculatus and its Hox gene families provides insights of decapod evolution.</title>
        <authorList>
            <person name="Jeong J.-H."/>
            <person name="Song I."/>
            <person name="Kim S."/>
            <person name="Choi T."/>
            <person name="Kim D."/>
            <person name="Ryu S."/>
            <person name="Kim W."/>
        </authorList>
    </citation>
    <scope>NUCLEOTIDE SEQUENCE [LARGE SCALE GENOMIC DNA]</scope>
    <source>
        <tissue evidence="1">Muscle</tissue>
    </source>
</reference>
<protein>
    <submittedName>
        <fullName evidence="1">Uncharacterized protein</fullName>
    </submittedName>
</protein>
<evidence type="ECO:0000313" key="1">
    <source>
        <dbReference type="EMBL" id="MPC62571.1"/>
    </source>
</evidence>
<dbReference type="AlphaFoldDB" id="A0A5B7GQX6"/>
<evidence type="ECO:0000313" key="2">
    <source>
        <dbReference type="Proteomes" id="UP000324222"/>
    </source>
</evidence>